<feature type="compositionally biased region" description="Basic residues" evidence="9">
    <location>
        <begin position="1267"/>
        <end position="1279"/>
    </location>
</feature>
<dbReference type="Gene3D" id="3.30.420.10">
    <property type="entry name" value="Ribonuclease H-like superfamily/Ribonuclease H"/>
    <property type="match status" value="1"/>
</dbReference>
<keyword evidence="4" id="KW-0378">Hydrolase</keyword>
<feature type="compositionally biased region" description="Basic and acidic residues" evidence="9">
    <location>
        <begin position="743"/>
        <end position="758"/>
    </location>
</feature>
<reference evidence="11 12" key="1">
    <citation type="submission" date="2023-11" db="EMBL/GenBank/DDBJ databases">
        <title>Halocaridina rubra genome assembly.</title>
        <authorList>
            <person name="Smith C."/>
        </authorList>
    </citation>
    <scope>NUCLEOTIDE SEQUENCE [LARGE SCALE GENOMIC DNA]</scope>
    <source>
        <strain evidence="11">EP-1</strain>
        <tissue evidence="11">Whole</tissue>
    </source>
</reference>
<dbReference type="GO" id="GO:0004527">
    <property type="term" value="F:exonuclease activity"/>
    <property type="evidence" value="ECO:0007669"/>
    <property type="project" value="UniProtKB-KW"/>
</dbReference>
<evidence type="ECO:0000256" key="9">
    <source>
        <dbReference type="SAM" id="MobiDB-lite"/>
    </source>
</evidence>
<dbReference type="GO" id="GO:0008270">
    <property type="term" value="F:zinc ion binding"/>
    <property type="evidence" value="ECO:0007669"/>
    <property type="project" value="UniProtKB-KW"/>
</dbReference>
<feature type="compositionally biased region" description="Polar residues" evidence="9">
    <location>
        <begin position="1018"/>
        <end position="1030"/>
    </location>
</feature>
<feature type="compositionally biased region" description="Polar residues" evidence="9">
    <location>
        <begin position="759"/>
        <end position="776"/>
    </location>
</feature>
<gene>
    <name evidence="11" type="primary">REXO1</name>
    <name evidence="11" type="ORF">SK128_025317</name>
</gene>
<feature type="compositionally biased region" description="Low complexity" evidence="9">
    <location>
        <begin position="1525"/>
        <end position="1536"/>
    </location>
</feature>
<feature type="region of interest" description="Disordered" evidence="9">
    <location>
        <begin position="1699"/>
        <end position="1731"/>
    </location>
</feature>
<dbReference type="FunFam" id="3.30.420.10:FF:000021">
    <property type="entry name" value="RNA exonuclease 1 homolog"/>
    <property type="match status" value="1"/>
</dbReference>
<comment type="caution">
    <text evidence="11">The sequence shown here is derived from an EMBL/GenBank/DDBJ whole genome shotgun (WGS) entry which is preliminary data.</text>
</comment>
<dbReference type="SUPFAM" id="SSF53098">
    <property type="entry name" value="Ribonuclease H-like"/>
    <property type="match status" value="1"/>
</dbReference>
<feature type="compositionally biased region" description="Basic and acidic residues" evidence="9">
    <location>
        <begin position="572"/>
        <end position="593"/>
    </location>
</feature>
<feature type="region of interest" description="Disordered" evidence="9">
    <location>
        <begin position="1063"/>
        <end position="1387"/>
    </location>
</feature>
<organism evidence="11 12">
    <name type="scientific">Halocaridina rubra</name>
    <name type="common">Hawaiian red shrimp</name>
    <dbReference type="NCBI Taxonomy" id="373956"/>
    <lineage>
        <taxon>Eukaryota</taxon>
        <taxon>Metazoa</taxon>
        <taxon>Ecdysozoa</taxon>
        <taxon>Arthropoda</taxon>
        <taxon>Crustacea</taxon>
        <taxon>Multicrustacea</taxon>
        <taxon>Malacostraca</taxon>
        <taxon>Eumalacostraca</taxon>
        <taxon>Eucarida</taxon>
        <taxon>Decapoda</taxon>
        <taxon>Pleocyemata</taxon>
        <taxon>Caridea</taxon>
        <taxon>Atyoidea</taxon>
        <taxon>Atyidae</taxon>
        <taxon>Halocaridina</taxon>
    </lineage>
</organism>
<feature type="region of interest" description="Disordered" evidence="9">
    <location>
        <begin position="417"/>
        <end position="832"/>
    </location>
</feature>
<feature type="region of interest" description="Disordered" evidence="9">
    <location>
        <begin position="1407"/>
        <end position="1444"/>
    </location>
</feature>
<dbReference type="CDD" id="cd06145">
    <property type="entry name" value="REX1_like"/>
    <property type="match status" value="1"/>
</dbReference>
<dbReference type="InterPro" id="IPR000571">
    <property type="entry name" value="Znf_CCCH"/>
</dbReference>
<keyword evidence="6" id="KW-0539">Nucleus</keyword>
<accession>A0AAN8WY80</accession>
<feature type="compositionally biased region" description="Basic residues" evidence="9">
    <location>
        <begin position="798"/>
        <end position="808"/>
    </location>
</feature>
<feature type="compositionally biased region" description="Acidic residues" evidence="9">
    <location>
        <begin position="661"/>
        <end position="675"/>
    </location>
</feature>
<keyword evidence="7" id="KW-0863">Zinc-finger</keyword>
<dbReference type="GO" id="GO:0005634">
    <property type="term" value="C:nucleus"/>
    <property type="evidence" value="ECO:0007669"/>
    <property type="project" value="UniProtKB-SubCell"/>
</dbReference>
<feature type="compositionally biased region" description="Polar residues" evidence="9">
    <location>
        <begin position="1065"/>
        <end position="1074"/>
    </location>
</feature>
<comment type="subcellular location">
    <subcellularLocation>
        <location evidence="1">Nucleus</location>
    </subcellularLocation>
</comment>
<dbReference type="SMART" id="SM00479">
    <property type="entry name" value="EXOIII"/>
    <property type="match status" value="1"/>
</dbReference>
<feature type="region of interest" description="Disordered" evidence="9">
    <location>
        <begin position="1525"/>
        <end position="1548"/>
    </location>
</feature>
<keyword evidence="5 11" id="KW-0269">Exonuclease</keyword>
<evidence type="ECO:0000256" key="3">
    <source>
        <dbReference type="ARBA" id="ARBA00022722"/>
    </source>
</evidence>
<feature type="compositionally biased region" description="Polar residues" evidence="9">
    <location>
        <begin position="267"/>
        <end position="285"/>
    </location>
</feature>
<dbReference type="PROSITE" id="PS50103">
    <property type="entry name" value="ZF_C3H1"/>
    <property type="match status" value="1"/>
</dbReference>
<feature type="compositionally biased region" description="Basic and acidic residues" evidence="9">
    <location>
        <begin position="1216"/>
        <end position="1254"/>
    </location>
</feature>
<feature type="compositionally biased region" description="Low complexity" evidence="9">
    <location>
        <begin position="1177"/>
        <end position="1186"/>
    </location>
</feature>
<name>A0AAN8WY80_HALRR</name>
<dbReference type="Pfam" id="PF15870">
    <property type="entry name" value="EloA-BP1"/>
    <property type="match status" value="1"/>
</dbReference>
<dbReference type="InterPro" id="IPR031736">
    <property type="entry name" value="REXO1-like_dom"/>
</dbReference>
<dbReference type="InterPro" id="IPR047021">
    <property type="entry name" value="REXO1/3/4-like"/>
</dbReference>
<feature type="compositionally biased region" description="Acidic residues" evidence="9">
    <location>
        <begin position="203"/>
        <end position="218"/>
    </location>
</feature>
<keyword evidence="8" id="KW-0175">Coiled coil</keyword>
<keyword evidence="7" id="KW-0479">Metal-binding</keyword>
<evidence type="ECO:0000313" key="12">
    <source>
        <dbReference type="Proteomes" id="UP001381693"/>
    </source>
</evidence>
<proteinExistence type="inferred from homology"/>
<feature type="compositionally biased region" description="Basic and acidic residues" evidence="9">
    <location>
        <begin position="901"/>
        <end position="992"/>
    </location>
</feature>
<evidence type="ECO:0000256" key="6">
    <source>
        <dbReference type="ARBA" id="ARBA00023242"/>
    </source>
</evidence>
<feature type="compositionally biased region" description="Basic and acidic residues" evidence="9">
    <location>
        <begin position="1280"/>
        <end position="1315"/>
    </location>
</feature>
<feature type="region of interest" description="Disordered" evidence="9">
    <location>
        <begin position="145"/>
        <end position="223"/>
    </location>
</feature>
<feature type="compositionally biased region" description="Acidic residues" evidence="9">
    <location>
        <begin position="1373"/>
        <end position="1383"/>
    </location>
</feature>
<feature type="compositionally biased region" description="Basic residues" evidence="9">
    <location>
        <begin position="1197"/>
        <end position="1207"/>
    </location>
</feature>
<feature type="compositionally biased region" description="Basic and acidic residues" evidence="9">
    <location>
        <begin position="1419"/>
        <end position="1430"/>
    </location>
</feature>
<dbReference type="PANTHER" id="PTHR12801:SF115">
    <property type="entry name" value="FI18136P1-RELATED"/>
    <property type="match status" value="1"/>
</dbReference>
<dbReference type="InterPro" id="IPR012337">
    <property type="entry name" value="RNaseH-like_sf"/>
</dbReference>
<evidence type="ECO:0000256" key="1">
    <source>
        <dbReference type="ARBA" id="ARBA00004123"/>
    </source>
</evidence>
<feature type="region of interest" description="Disordered" evidence="9">
    <location>
        <begin position="884"/>
        <end position="1031"/>
    </location>
</feature>
<feature type="compositionally biased region" description="Basic and acidic residues" evidence="9">
    <location>
        <begin position="487"/>
        <end position="496"/>
    </location>
</feature>
<dbReference type="InterPro" id="IPR013520">
    <property type="entry name" value="Ribonucl_H"/>
</dbReference>
<feature type="compositionally biased region" description="Polar residues" evidence="9">
    <location>
        <begin position="174"/>
        <end position="195"/>
    </location>
</feature>
<dbReference type="EMBL" id="JAXCGZ010017181">
    <property type="protein sequence ID" value="KAK7068614.1"/>
    <property type="molecule type" value="Genomic_DNA"/>
</dbReference>
<keyword evidence="12" id="KW-1185">Reference proteome</keyword>
<sequence length="2067" mass="232125">MLPTSGYFRGIPCPSYEKGHCTRPYCHFRHDPKKETNVNSTPHVCLSTVDEDQMNQSTSVNQVVPPVKTTQSISDISEESPSCSNMENSNVGSAGGISVQPEILQQLVSEAVKKVLNENPLLSAIDPSTLTKQTAGMLNAVNNSNRKKCYLRPPDTPSYNPTPIRELKKRKQSGDFTSEGSSPKLTKYTPSSANDGNDKRDSEESEVTDFSSPEDEEADKQNCDFDILEEVLAEHSQNSKIKVKKKKAKALGKLQYNLKHPDKNVDESSMISDARTLSDQDSNNCDDPKSFQKLHEEPKAAESYFLPPSPIFTSSSDGFSAYSSVVFSRSDTLEEDLPSEIDNVRNTTKTANSEGGSKFISSTVIKKVSENLSGDSMQKGLIVTKTGVDVSKPNATLTKTESKGHAMLPKLVDSLNAPKLSRPNIKDWTPQTRTTSTDATTKCNSDPLEAILQEMDGKKQSKNAADSVKASTSGSHAKLNPKNQKKYKVDLDKEIKTLTGSEDAGTEENEKVCNEEEESDPSKNMEEKEKECSKSTTDMKKPESRDGDASEEETGNLSLLGKIDDVESSNSDLKEENKEGETDVETEKDKETIDESETDQSFKKKRKRKRNHSSESESDESYYRRKRRKSRKHKKKYRKRKRRRDTRSDSERSIGSGLGKEEEETDEEDNADANETDDKRERERHRKHKKHRKKSRHRKKYKYKSRKRSRSKLKKRDRMHSRSRSASLSQDRSGSTSRHRSRSSSDDRSRSSSRDSNRQEGNQSREGSMKKSPSQESRQKPKKSNRHSSEHSGEDSRSRKRSRRRRPRSSSDEEPNRDSDSEFDEGEPLVSIPMPIEPACIKVEKVSLPDSDVIVPDLSIVKKERDDARITTSTPIKVEKLECSKTAHSESTNAVNYEKSASSDKSRNTQENVKSNDDNSHNNERKRMSKEEEGKEHKRDDNRDHRKNVSERKNSYDNFEKDERRDDSGRRCSTDSVFDKRSKRCHSADSKKSDHRHIPTSAESLPPRKYSTDKNRENNISISNQDSQPKGMSMFDMVLACIDTPKQKTLKEISIFDKVSAVGYESSSDANSMSGVDERGLPRSKMAQDISTNLHEDNKSSQTSLSKSKHSSSHAKSDKDKHTSRSSKHSSTKSSKSTSNAKQTNVSSKHKSSSHHSCPSSSSNQKHNDHDRKHENSVSSSQSSHSNNKDKETKPHNSNKKQDHKSRNHDSGGSYNDRHTSKSHNKDHDHKSVKSKEPHKSSKEKSREHKKDSGKSQNDTENSYKRSNSRSKSRSYSHSKSRDHDKESHESKKLDKKKDSDSGKKNDKSTRHQSDVDAISSPDRDMYSPLVSEGDGGASPLPDLSVLDEIPQDDWETILNSSSERNDMKQVEESSEPDDFDLADLDKDDPSVMEECLQMFNDYEPTQEEIDQQTISKKTKTENKEEHEVVSGKQRIARSTTGNMIAQKSSAELRVQKKTPAQVMMERYQKLKEQQAELLKQLKEQKQKLEQHSKLVTSTSSASSHVAVSSSSVSSSSSCQSKIAAASSTTSRKASSFHATPGVPKRRMSHVPNVSSILEAKERLRSLSSTSSPFNATPSTVAHTVTKGGKLVAHVPKLEALQRPTITPVFGSKVPPNIRQRYLNSLIDECLKFLGEKDAFNLGLAEEKVCFQRASSRMVYLNLAVNAVKRLRNQQEASDAALELMDTDPSFKENMFLAEPSTSVKTPTPGSSQSSVIDSNPHPLNPNHSRRSHFSVLATGGQKGSWSIEKSKKNVVDVQSSLKGSSFYKYLKKYILNEQQLEENGYPGPDPNEKGKAIMKTIDPRKKRSPSSTERYCDRCSVLYTVDKWGFPLSVGPCVHHWGRAYKRRGYAGWESRYSCCGGDLESDGCSQATTHVSQNFNPDQLRGYVRTLPKDIEDIKAGVYALDCEMCYTTNGNELTRVTVIDAEGKTVYEKLVKPDNPIVDYNTRFSGITESDMEDVKTTLRDVQASLLTRFSDKTILIGHSLESDFQALKLIHETVVDTSVVFPHKMGAPYKRALKNLASEYLKKIIQNDVSGHDSAEDAITCMHLMQWRIKEDLKGFGQK</sequence>
<feature type="compositionally biased region" description="Basic residues" evidence="9">
    <location>
        <begin position="682"/>
        <end position="723"/>
    </location>
</feature>
<feature type="domain" description="C3H1-type" evidence="10">
    <location>
        <begin position="7"/>
        <end position="33"/>
    </location>
</feature>
<protein>
    <submittedName>
        <fullName evidence="11">RNA exonuclease 1</fullName>
    </submittedName>
</protein>
<comment type="similarity">
    <text evidence="2">Belongs to the REXO1/REXO3 family.</text>
</comment>
<evidence type="ECO:0000256" key="2">
    <source>
        <dbReference type="ARBA" id="ARBA00006357"/>
    </source>
</evidence>
<evidence type="ECO:0000313" key="11">
    <source>
        <dbReference type="EMBL" id="KAK7068614.1"/>
    </source>
</evidence>
<dbReference type="PANTHER" id="PTHR12801">
    <property type="entry name" value="RNA EXONUCLEASE REXO1 / RECO3 FAMILY MEMBER-RELATED"/>
    <property type="match status" value="1"/>
</dbReference>
<evidence type="ECO:0000256" key="5">
    <source>
        <dbReference type="ARBA" id="ARBA00022839"/>
    </source>
</evidence>
<feature type="compositionally biased region" description="Polar residues" evidence="9">
    <location>
        <begin position="1700"/>
        <end position="1718"/>
    </location>
</feature>
<evidence type="ECO:0000256" key="4">
    <source>
        <dbReference type="ARBA" id="ARBA00022801"/>
    </source>
</evidence>
<evidence type="ECO:0000259" key="10">
    <source>
        <dbReference type="PROSITE" id="PS50103"/>
    </source>
</evidence>
<dbReference type="InterPro" id="IPR034922">
    <property type="entry name" value="REX1-like_exo"/>
</dbReference>
<feature type="compositionally biased region" description="Basic and acidic residues" evidence="9">
    <location>
        <begin position="1166"/>
        <end position="1176"/>
    </location>
</feature>
<feature type="compositionally biased region" description="Basic and acidic residues" evidence="9">
    <location>
        <begin position="508"/>
        <end position="548"/>
    </location>
</feature>
<dbReference type="GO" id="GO:0003676">
    <property type="term" value="F:nucleic acid binding"/>
    <property type="evidence" value="ECO:0007669"/>
    <property type="project" value="InterPro"/>
</dbReference>
<dbReference type="Proteomes" id="UP001381693">
    <property type="component" value="Unassembled WGS sequence"/>
</dbReference>
<keyword evidence="7" id="KW-0862">Zinc</keyword>
<feature type="coiled-coil region" evidence="8">
    <location>
        <begin position="1461"/>
        <end position="1499"/>
    </location>
</feature>
<dbReference type="InterPro" id="IPR036397">
    <property type="entry name" value="RNaseH_sf"/>
</dbReference>
<feature type="compositionally biased region" description="Polar residues" evidence="9">
    <location>
        <begin position="429"/>
        <end position="444"/>
    </location>
</feature>
<evidence type="ECO:0000256" key="8">
    <source>
        <dbReference type="SAM" id="Coils"/>
    </source>
</evidence>
<feature type="zinc finger region" description="C3H1-type" evidence="7">
    <location>
        <begin position="7"/>
        <end position="33"/>
    </location>
</feature>
<feature type="compositionally biased region" description="Basic residues" evidence="9">
    <location>
        <begin position="624"/>
        <end position="645"/>
    </location>
</feature>
<feature type="region of interest" description="Disordered" evidence="9">
    <location>
        <begin position="258"/>
        <end position="291"/>
    </location>
</feature>
<evidence type="ECO:0000256" key="7">
    <source>
        <dbReference type="PROSITE-ProRule" id="PRU00723"/>
    </source>
</evidence>
<feature type="compositionally biased region" description="Basic and acidic residues" evidence="9">
    <location>
        <begin position="787"/>
        <end position="797"/>
    </location>
</feature>
<feature type="compositionally biased region" description="Basic and acidic residues" evidence="9">
    <location>
        <begin position="809"/>
        <end position="820"/>
    </location>
</feature>
<keyword evidence="3" id="KW-0540">Nuclease</keyword>